<keyword evidence="4" id="KW-0804">Transcription</keyword>
<dbReference type="PROSITE" id="PS51369">
    <property type="entry name" value="TCP"/>
    <property type="match status" value="1"/>
</dbReference>
<accession>A0A2G2XCG4</accession>
<keyword evidence="5" id="KW-0539">Nucleus</keyword>
<dbReference type="InterPro" id="IPR005333">
    <property type="entry name" value="Transcription_factor_TCP"/>
</dbReference>
<keyword evidence="3" id="KW-0238">DNA-binding</keyword>
<protein>
    <submittedName>
        <fullName evidence="8">Transcription factor TCP17</fullName>
    </submittedName>
</protein>
<dbReference type="AlphaFoldDB" id="A0A2G2XCG4"/>
<evidence type="ECO:0000256" key="6">
    <source>
        <dbReference type="SAM" id="MobiDB-lite"/>
    </source>
</evidence>
<evidence type="ECO:0000256" key="5">
    <source>
        <dbReference type="ARBA" id="ARBA00023242"/>
    </source>
</evidence>
<comment type="subcellular location">
    <subcellularLocation>
        <location evidence="1">Nucleus</location>
    </subcellularLocation>
</comment>
<dbReference type="PANTHER" id="PTHR31072">
    <property type="entry name" value="TRANSCRIPTION FACTOR TCP4-RELATED"/>
    <property type="match status" value="1"/>
</dbReference>
<dbReference type="GO" id="GO:0043565">
    <property type="term" value="F:sequence-specific DNA binding"/>
    <property type="evidence" value="ECO:0007669"/>
    <property type="project" value="TreeGrafter"/>
</dbReference>
<dbReference type="GO" id="GO:0003700">
    <property type="term" value="F:DNA-binding transcription factor activity"/>
    <property type="evidence" value="ECO:0007669"/>
    <property type="project" value="InterPro"/>
</dbReference>
<comment type="caution">
    <text evidence="8">The sequence shown here is derived from an EMBL/GenBank/DDBJ whole genome shotgun (WGS) entry which is preliminary data.</text>
</comment>
<dbReference type="STRING" id="33114.A0A2G2XCG4"/>
<keyword evidence="2" id="KW-0805">Transcription regulation</keyword>
<dbReference type="InterPro" id="IPR017887">
    <property type="entry name" value="TF_TCP_subgr"/>
</dbReference>
<gene>
    <name evidence="8" type="ORF">CQW23_03661</name>
</gene>
<dbReference type="PANTHER" id="PTHR31072:SF228">
    <property type="entry name" value="TCP DOMAIN-CONTAINING PROTEIN"/>
    <property type="match status" value="1"/>
</dbReference>
<evidence type="ECO:0000313" key="9">
    <source>
        <dbReference type="Proteomes" id="UP000224567"/>
    </source>
</evidence>
<reference evidence="8 9" key="1">
    <citation type="journal article" date="2017" name="Genome Biol.">
        <title>New reference genome sequences of hot pepper reveal the massive evolution of plant disease-resistance genes by retroduplication.</title>
        <authorList>
            <person name="Kim S."/>
            <person name="Park J."/>
            <person name="Yeom S.I."/>
            <person name="Kim Y.M."/>
            <person name="Seo E."/>
            <person name="Kim K.T."/>
            <person name="Kim M.S."/>
            <person name="Lee J.M."/>
            <person name="Cheong K."/>
            <person name="Shin H.S."/>
            <person name="Kim S.B."/>
            <person name="Han K."/>
            <person name="Lee J."/>
            <person name="Park M."/>
            <person name="Lee H.A."/>
            <person name="Lee H.Y."/>
            <person name="Lee Y."/>
            <person name="Oh S."/>
            <person name="Lee J.H."/>
            <person name="Choi E."/>
            <person name="Choi E."/>
            <person name="Lee S.E."/>
            <person name="Jeon J."/>
            <person name="Kim H."/>
            <person name="Choi G."/>
            <person name="Song H."/>
            <person name="Lee J."/>
            <person name="Lee S.C."/>
            <person name="Kwon J.K."/>
            <person name="Lee H.Y."/>
            <person name="Koo N."/>
            <person name="Hong Y."/>
            <person name="Kim R.W."/>
            <person name="Kang W.H."/>
            <person name="Huh J.H."/>
            <person name="Kang B.C."/>
            <person name="Yang T.J."/>
            <person name="Lee Y.H."/>
            <person name="Bennetzen J.L."/>
            <person name="Choi D."/>
        </authorList>
    </citation>
    <scope>NUCLEOTIDE SEQUENCE [LARGE SCALE GENOMIC DNA]</scope>
    <source>
        <strain evidence="9">cv. PBC81</strain>
    </source>
</reference>
<feature type="region of interest" description="Disordered" evidence="6">
    <location>
        <begin position="1"/>
        <end position="23"/>
    </location>
</feature>
<evidence type="ECO:0000259" key="7">
    <source>
        <dbReference type="PROSITE" id="PS51369"/>
    </source>
</evidence>
<dbReference type="EMBL" id="MLFT02000002">
    <property type="protein sequence ID" value="PHT55175.1"/>
    <property type="molecule type" value="Genomic_DNA"/>
</dbReference>
<reference evidence="9" key="2">
    <citation type="journal article" date="2017" name="J. Anim. Genet.">
        <title>Multiple reference genome sequences of hot pepper reveal the massive evolution of plant disease resistance genes by retroduplication.</title>
        <authorList>
            <person name="Kim S."/>
            <person name="Park J."/>
            <person name="Yeom S.-I."/>
            <person name="Kim Y.-M."/>
            <person name="Seo E."/>
            <person name="Kim K.-T."/>
            <person name="Kim M.-S."/>
            <person name="Lee J.M."/>
            <person name="Cheong K."/>
            <person name="Shin H.-S."/>
            <person name="Kim S.-B."/>
            <person name="Han K."/>
            <person name="Lee J."/>
            <person name="Park M."/>
            <person name="Lee H.-A."/>
            <person name="Lee H.-Y."/>
            <person name="Lee Y."/>
            <person name="Oh S."/>
            <person name="Lee J.H."/>
            <person name="Choi E."/>
            <person name="Choi E."/>
            <person name="Lee S.E."/>
            <person name="Jeon J."/>
            <person name="Kim H."/>
            <person name="Choi G."/>
            <person name="Song H."/>
            <person name="Lee J."/>
            <person name="Lee S.-C."/>
            <person name="Kwon J.-K."/>
            <person name="Lee H.-Y."/>
            <person name="Koo N."/>
            <person name="Hong Y."/>
            <person name="Kim R.W."/>
            <person name="Kang W.-H."/>
            <person name="Huh J.H."/>
            <person name="Kang B.-C."/>
            <person name="Yang T.-J."/>
            <person name="Lee Y.-H."/>
            <person name="Bennetzen J.L."/>
            <person name="Choi D."/>
        </authorList>
    </citation>
    <scope>NUCLEOTIDE SEQUENCE [LARGE SCALE GENOMIC DNA]</scope>
    <source>
        <strain evidence="9">cv. PBC81</strain>
    </source>
</reference>
<evidence type="ECO:0000256" key="3">
    <source>
        <dbReference type="ARBA" id="ARBA00023125"/>
    </source>
</evidence>
<dbReference type="Pfam" id="PF03634">
    <property type="entry name" value="TCP"/>
    <property type="match status" value="1"/>
</dbReference>
<dbReference type="Proteomes" id="UP000224567">
    <property type="component" value="Unassembled WGS sequence"/>
</dbReference>
<keyword evidence="9" id="KW-1185">Reference proteome</keyword>
<dbReference type="OrthoDB" id="1889307at2759"/>
<dbReference type="GO" id="GO:0005634">
    <property type="term" value="C:nucleus"/>
    <property type="evidence" value="ECO:0007669"/>
    <property type="project" value="UniProtKB-SubCell"/>
</dbReference>
<proteinExistence type="predicted"/>
<organism evidence="8 9">
    <name type="scientific">Capsicum baccatum</name>
    <name type="common">Peruvian pepper</name>
    <dbReference type="NCBI Taxonomy" id="33114"/>
    <lineage>
        <taxon>Eukaryota</taxon>
        <taxon>Viridiplantae</taxon>
        <taxon>Streptophyta</taxon>
        <taxon>Embryophyta</taxon>
        <taxon>Tracheophyta</taxon>
        <taxon>Spermatophyta</taxon>
        <taxon>Magnoliopsida</taxon>
        <taxon>eudicotyledons</taxon>
        <taxon>Gunneridae</taxon>
        <taxon>Pentapetalae</taxon>
        <taxon>asterids</taxon>
        <taxon>lamiids</taxon>
        <taxon>Solanales</taxon>
        <taxon>Solanaceae</taxon>
        <taxon>Solanoideae</taxon>
        <taxon>Capsiceae</taxon>
        <taxon>Capsicum</taxon>
    </lineage>
</organism>
<sequence length="298" mass="33484">MTTGEVDPRDNVTKTPKKSSTSWTRFKDPRIVRVARAFGGKDRHSKVLTVKGLRDRRIRLSVPTALQLYVLQDKLGLDQPSKVVDWLLNEAKHDIYQLPPHQMPPTGREGLPLNELLKLKRPSNAFTGLRKDKDPQVLLEGVQRATQMMIDSDEEATKLVLPNLDLSNLLKGNSNSSIFNFGLHQNDFFSRSAHSGGHHGVAIPQHEEIQNFNIMATLPSTIYMPLSSQALVYPPAGLPQYFSHPQKFASSPEIFDPKDIGIQTLMSSCSENPSSSNRYQFFLSSTNNEEKKTKGMKF</sequence>
<evidence type="ECO:0000256" key="2">
    <source>
        <dbReference type="ARBA" id="ARBA00023015"/>
    </source>
</evidence>
<evidence type="ECO:0000256" key="1">
    <source>
        <dbReference type="ARBA" id="ARBA00004123"/>
    </source>
</evidence>
<feature type="compositionally biased region" description="Basic and acidic residues" evidence="6">
    <location>
        <begin position="1"/>
        <end position="12"/>
    </location>
</feature>
<feature type="domain" description="TCP" evidence="7">
    <location>
        <begin position="40"/>
        <end position="98"/>
    </location>
</feature>
<evidence type="ECO:0000313" key="8">
    <source>
        <dbReference type="EMBL" id="PHT55175.1"/>
    </source>
</evidence>
<evidence type="ECO:0000256" key="4">
    <source>
        <dbReference type="ARBA" id="ARBA00023163"/>
    </source>
</evidence>
<name>A0A2G2XCG4_CAPBA</name>